<gene>
    <name evidence="1" type="ORF">SGGMMB4_04067</name>
</gene>
<reference evidence="1 2" key="1">
    <citation type="submission" date="2015-05" db="EMBL/GenBank/DDBJ databases">
        <authorList>
            <person name="Goodhead I."/>
        </authorList>
    </citation>
    <scope>NUCLEOTIDE SEQUENCE [LARGE SCALE GENOMIC DNA]</scope>
    <source>
        <strain evidence="2">morsitans</strain>
    </source>
</reference>
<protein>
    <submittedName>
        <fullName evidence="1">Uncharacterized protein</fullName>
    </submittedName>
</protein>
<accession>A0A193QL62</accession>
<evidence type="ECO:0000313" key="2">
    <source>
        <dbReference type="Proteomes" id="UP000245838"/>
    </source>
</evidence>
<dbReference type="AlphaFoldDB" id="A0A193QL62"/>
<sequence>MKVADRSARAAGVPPGALPVLNAALTTDAGCQEYRSLLSDKPIRLIMTDTSHVALQCITAPDVPPPAGHLFPCGKSGQLGFRFRRATGDGVAPGKFHRSGRGGA</sequence>
<evidence type="ECO:0000313" key="1">
    <source>
        <dbReference type="EMBL" id="CRL45916.1"/>
    </source>
</evidence>
<dbReference type="EMBL" id="LN854557">
    <property type="protein sequence ID" value="CRL45916.1"/>
    <property type="molecule type" value="Genomic_DNA"/>
</dbReference>
<name>A0A193QL62_SODGM</name>
<dbReference type="Proteomes" id="UP000245838">
    <property type="component" value="Chromosome sggmmb4_Chromosome"/>
</dbReference>
<proteinExistence type="predicted"/>
<organism evidence="1 2">
    <name type="scientific">Sodalis glossinidius (strain morsitans)</name>
    <dbReference type="NCBI Taxonomy" id="343509"/>
    <lineage>
        <taxon>Bacteria</taxon>
        <taxon>Pseudomonadati</taxon>
        <taxon>Pseudomonadota</taxon>
        <taxon>Gammaproteobacteria</taxon>
        <taxon>Enterobacterales</taxon>
        <taxon>Bruguierivoracaceae</taxon>
        <taxon>Sodalis</taxon>
    </lineage>
</organism>